<organism evidence="1 2">
    <name type="scientific">Hymenobacter citatus</name>
    <dbReference type="NCBI Taxonomy" id="2763506"/>
    <lineage>
        <taxon>Bacteria</taxon>
        <taxon>Pseudomonadati</taxon>
        <taxon>Bacteroidota</taxon>
        <taxon>Cytophagia</taxon>
        <taxon>Cytophagales</taxon>
        <taxon>Hymenobacteraceae</taxon>
        <taxon>Hymenobacter</taxon>
    </lineage>
</organism>
<evidence type="ECO:0000313" key="1">
    <source>
        <dbReference type="EMBL" id="MBC6610560.1"/>
    </source>
</evidence>
<gene>
    <name evidence="1" type="ORF">H8B15_06480</name>
</gene>
<protein>
    <recommendedName>
        <fullName evidence="3">Esterase-like activity of phytase family protein</fullName>
    </recommendedName>
</protein>
<evidence type="ECO:0000313" key="2">
    <source>
        <dbReference type="Proteomes" id="UP000622017"/>
    </source>
</evidence>
<reference evidence="1 2" key="1">
    <citation type="submission" date="2020-08" db="EMBL/GenBank/DDBJ databases">
        <title>Hymenobacter sp.</title>
        <authorList>
            <person name="Kim M.K."/>
        </authorList>
    </citation>
    <scope>NUCLEOTIDE SEQUENCE [LARGE SCALE GENOMIC DNA]</scope>
    <source>
        <strain evidence="1 2">BT507</strain>
    </source>
</reference>
<comment type="caution">
    <text evidence="1">The sequence shown here is derived from an EMBL/GenBank/DDBJ whole genome shotgun (WGS) entry which is preliminary data.</text>
</comment>
<dbReference type="Proteomes" id="UP000622017">
    <property type="component" value="Unassembled WGS sequence"/>
</dbReference>
<dbReference type="EMBL" id="JACSCY010000004">
    <property type="protein sequence ID" value="MBC6610560.1"/>
    <property type="molecule type" value="Genomic_DNA"/>
</dbReference>
<dbReference type="SUPFAM" id="SSF50956">
    <property type="entry name" value="Thermostable phytase (3-phytase)"/>
    <property type="match status" value="1"/>
</dbReference>
<dbReference type="RefSeq" id="WP_187318865.1">
    <property type="nucleotide sequence ID" value="NZ_JACSCY010000004.1"/>
</dbReference>
<name>A0ABR7MHM1_9BACT</name>
<keyword evidence="2" id="KW-1185">Reference proteome</keyword>
<evidence type="ECO:0008006" key="3">
    <source>
        <dbReference type="Google" id="ProtNLM"/>
    </source>
</evidence>
<sequence length="291" mass="32946">MPSASQFLSRTACALLAGCAFLLSGCADKSARSRFVDVSRQYTTEQVGRLPKGKVTENSGLAPANKVGDLWTHSDGGNSSHLYQITRQGDLLKTLDLAPLTNIDWEDLAHDDEQRLYLGDFGNNQNKRRNLAVYRLSGPTFQQIDTIRFAYPDQRAFPPKKSNRNFDCEAFYYSQDSLYLFTKNRSPEDLWVKQYVLPARPGTYVARLADSLLLDTWITAADLSPDGRTVALLGRGRVYLFQREPGKRLFDGAKQMLRLPIDHQVEALSFINQHDFMISSEKGRLYQVTHQ</sequence>
<proteinExistence type="predicted"/>
<accession>A0ABR7MHM1</accession>